<evidence type="ECO:0000313" key="3">
    <source>
        <dbReference type="Proteomes" id="UP000003836"/>
    </source>
</evidence>
<reference evidence="2 3" key="2">
    <citation type="journal article" date="2012" name="Int. J. Syst. Evol. Microbiol.">
        <title>Vibrio caribbeanicus sp. nov., isolated from the marine sponge Scleritoderma cyanea.</title>
        <authorList>
            <person name="Hoffmann M."/>
            <person name="Monday S.R."/>
            <person name="Allard M.W."/>
            <person name="Strain E.A."/>
            <person name="Whittaker P."/>
            <person name="Naum M."/>
            <person name="McCarthy P.J."/>
            <person name="Lopez J.V."/>
            <person name="Fischer M."/>
            <person name="Brown E.W."/>
        </authorList>
    </citation>
    <scope>NUCLEOTIDE SEQUENCE [LARGE SCALE GENOMIC DNA]</scope>
    <source>
        <strain evidence="2 3">ATCC 19109</strain>
    </source>
</reference>
<name>F9T316_9VIBR</name>
<evidence type="ECO:0000313" key="2">
    <source>
        <dbReference type="EMBL" id="EGU57239.1"/>
    </source>
</evidence>
<dbReference type="Gene3D" id="1.20.120.10">
    <property type="entry name" value="Cytochrome c/b562"/>
    <property type="match status" value="1"/>
</dbReference>
<dbReference type="EMBL" id="AFWI01000079">
    <property type="protein sequence ID" value="EGU57239.1"/>
    <property type="molecule type" value="Genomic_DNA"/>
</dbReference>
<dbReference type="AlphaFoldDB" id="F9T316"/>
<keyword evidence="3" id="KW-1185">Reference proteome</keyword>
<dbReference type="PROSITE" id="PS51009">
    <property type="entry name" value="CYTCII"/>
    <property type="match status" value="1"/>
</dbReference>
<reference evidence="2" key="1">
    <citation type="submission" date="2011-08" db="EMBL/GenBank/DDBJ databases">
        <authorList>
            <person name="Hoffman M."/>
            <person name="Strain E.A."/>
            <person name="Brown E."/>
            <person name="Allard M.W."/>
        </authorList>
    </citation>
    <scope>NUCLEOTIDE SEQUENCE</scope>
    <source>
        <strain evidence="2">ATCC 19109</strain>
    </source>
</reference>
<dbReference type="InterPro" id="IPR002321">
    <property type="entry name" value="Cyt_c_II"/>
</dbReference>
<dbReference type="EMBL" id="CP009355">
    <property type="protein sequence ID" value="AIW16901.1"/>
    <property type="molecule type" value="Genomic_DNA"/>
</dbReference>
<gene>
    <name evidence="1" type="ORF">IX91_22750</name>
    <name evidence="2" type="ORF">VITU9109_05935</name>
</gene>
<dbReference type="Pfam" id="PF01322">
    <property type="entry name" value="Cytochrom_C_2"/>
    <property type="match status" value="1"/>
</dbReference>
<dbReference type="GeneID" id="23447544"/>
<protein>
    <submittedName>
        <fullName evidence="1">Cytochrome C</fullName>
    </submittedName>
</protein>
<dbReference type="SUPFAM" id="SSF47175">
    <property type="entry name" value="Cytochromes"/>
    <property type="match status" value="1"/>
</dbReference>
<dbReference type="KEGG" id="vtu:IX91_22750"/>
<evidence type="ECO:0000313" key="1">
    <source>
        <dbReference type="EMBL" id="AIW16901.1"/>
    </source>
</evidence>
<evidence type="ECO:0000313" key="4">
    <source>
        <dbReference type="Proteomes" id="UP000030071"/>
    </source>
</evidence>
<dbReference type="Proteomes" id="UP000003836">
    <property type="component" value="Unassembled WGS sequence"/>
</dbReference>
<sequence>MIKRKEETTNMNKVIVSLLCSTPLLVHAQDYSQQIEQRQHAFEQVETLVKSASRTLDGSNTEWDKLGSTSSQLKNHSQSLLALFPTGSQQDSKAKENIWSKPEKFNQLLLQMDKGFEQLYQASQQQNLSLAESSLDSAQKTCKSCHRSYRSRW</sequence>
<dbReference type="GO" id="GO:0009055">
    <property type="term" value="F:electron transfer activity"/>
    <property type="evidence" value="ECO:0007669"/>
    <property type="project" value="InterPro"/>
</dbReference>
<dbReference type="RefSeq" id="WP_004743898.1">
    <property type="nucleotide sequence ID" value="NZ_AFWI01000079.1"/>
</dbReference>
<dbReference type="HOGENOM" id="CLU_106713_4_1_6"/>
<dbReference type="GO" id="GO:0022900">
    <property type="term" value="P:electron transport chain"/>
    <property type="evidence" value="ECO:0007669"/>
    <property type="project" value="InterPro"/>
</dbReference>
<proteinExistence type="predicted"/>
<dbReference type="GO" id="GO:0020037">
    <property type="term" value="F:heme binding"/>
    <property type="evidence" value="ECO:0007669"/>
    <property type="project" value="InterPro"/>
</dbReference>
<dbReference type="STRING" id="1051646.IX91_22750"/>
<dbReference type="GO" id="GO:0005506">
    <property type="term" value="F:iron ion binding"/>
    <property type="evidence" value="ECO:0007669"/>
    <property type="project" value="InterPro"/>
</dbReference>
<accession>F9T316</accession>
<dbReference type="PATRIC" id="fig|1051646.9.peg.4475"/>
<dbReference type="Proteomes" id="UP000030071">
    <property type="component" value="Chromosome 2"/>
</dbReference>
<reference evidence="1 4" key="3">
    <citation type="submission" date="2014-08" db="EMBL/GenBank/DDBJ databases">
        <title>First Complete Genome Sequence of the Shellfish Pathogen Vibrio tubiashii.</title>
        <authorList>
            <person name="Richards G.P."/>
            <person name="Needleman D.S."/>
            <person name="Watson M.A."/>
            <person name="Bono J.L."/>
        </authorList>
    </citation>
    <scope>NUCLEOTIDE SEQUENCE [LARGE SCALE GENOMIC DNA]</scope>
    <source>
        <strain evidence="1 4">ATCC 19109</strain>
    </source>
</reference>
<dbReference type="InterPro" id="IPR010980">
    <property type="entry name" value="Cyt_c/b562"/>
</dbReference>
<organism evidence="1 4">
    <name type="scientific">Vibrio tubiashii ATCC 19109</name>
    <dbReference type="NCBI Taxonomy" id="1051646"/>
    <lineage>
        <taxon>Bacteria</taxon>
        <taxon>Pseudomonadati</taxon>
        <taxon>Pseudomonadota</taxon>
        <taxon>Gammaproteobacteria</taxon>
        <taxon>Vibrionales</taxon>
        <taxon>Vibrionaceae</taxon>
        <taxon>Vibrio</taxon>
        <taxon>Vibrio oreintalis group</taxon>
    </lineage>
</organism>
<dbReference type="eggNOG" id="COG3909">
    <property type="taxonomic scope" value="Bacteria"/>
</dbReference>